<dbReference type="SUPFAM" id="SSF46689">
    <property type="entry name" value="Homeodomain-like"/>
    <property type="match status" value="1"/>
</dbReference>
<comment type="subcellular location">
    <subcellularLocation>
        <location evidence="1">Nucleus</location>
    </subcellularLocation>
</comment>
<dbReference type="GO" id="GO:0003700">
    <property type="term" value="F:DNA-binding transcription factor activity"/>
    <property type="evidence" value="ECO:0000318"/>
    <property type="project" value="GO_Central"/>
</dbReference>
<dbReference type="PROSITE" id="PS50090">
    <property type="entry name" value="MYB_LIKE"/>
    <property type="match status" value="2"/>
</dbReference>
<dbReference type="PANTHER" id="PTHR47995">
    <property type="entry name" value="TRANSCRIPTION FACTOR MYB33-RELATED"/>
    <property type="match status" value="1"/>
</dbReference>
<sequence length="600" mass="63978">MFPPLSGSQAERVYQLAAAHRLLTSPPAGGPTRSRYNDAAASLSCCEPLLRTPIPAQGPQRGGPKWHNRAAVVTPSESCSSASSEVQQADAGGLVKGAWSTEEDALLLQYVQEHGSKNWGNIQRVIRGFKRCGKSCRLRWVNHLRGGLKKTALSRDEERRVLELHATHGNKWAKIAAELPGRTDNKSTNPWHACSPAWPLLQQQRHEWPLHPERPPAPRSSHPWAPPPRLPAISRGFWLPPLVIPEVPPLEEDDNEGATPPGQPACPSPPPLALPEGALGSSLYPSYRYAPPLPQAWRQAGPPQAWGPQDQGWTPLSVRLPNTLSPPPKPPVVRAATPNVDAFLISPSEADEDGFLHDGRDSAPVPQPPSRKRSRAESFLAGDAGNMALADAWRWGPVHDGELLWDGGSETVGPGVGQSLKRSKMEESEGECEWGISFNTPGGCSGEGTKPQTRATAWPATSGFATFTLVVTSPLYAACSCLTLGAPAPSCADALSSCLLPAPLSSPGPSSWPAWLDEASPRHRLEVEAAAASLYPTATAFLASVQPDWGAPAGEAALQWALPPLVPVDELGACVGEDGQGERLKKIASWSNFLCAAAGL</sequence>
<feature type="region of interest" description="Disordered" evidence="7">
    <location>
        <begin position="246"/>
        <end position="277"/>
    </location>
</feature>
<gene>
    <name evidence="10" type="ORF">KFL_007790010</name>
</gene>
<feature type="domain" description="Myb-like" evidence="8">
    <location>
        <begin position="96"/>
        <end position="144"/>
    </location>
</feature>
<proteinExistence type="predicted"/>
<feature type="compositionally biased region" description="Pro residues" evidence="7">
    <location>
        <begin position="261"/>
        <end position="273"/>
    </location>
</feature>
<dbReference type="InterPro" id="IPR001005">
    <property type="entry name" value="SANT/Myb"/>
</dbReference>
<dbReference type="PANTHER" id="PTHR47995:SF18">
    <property type="entry name" value="TRANSCRIPTION FACTOR MYB65"/>
    <property type="match status" value="1"/>
</dbReference>
<keyword evidence="4" id="KW-0238">DNA-binding</keyword>
<dbReference type="GO" id="GO:0006355">
    <property type="term" value="P:regulation of DNA-templated transcription"/>
    <property type="evidence" value="ECO:0000318"/>
    <property type="project" value="GO_Central"/>
</dbReference>
<evidence type="ECO:0000259" key="9">
    <source>
        <dbReference type="PROSITE" id="PS51294"/>
    </source>
</evidence>
<dbReference type="PROSITE" id="PS51294">
    <property type="entry name" value="HTH_MYB"/>
    <property type="match status" value="2"/>
</dbReference>
<dbReference type="GO" id="GO:0005634">
    <property type="term" value="C:nucleus"/>
    <property type="evidence" value="ECO:0000318"/>
    <property type="project" value="GO_Central"/>
</dbReference>
<evidence type="ECO:0000259" key="8">
    <source>
        <dbReference type="PROSITE" id="PS50090"/>
    </source>
</evidence>
<dbReference type="InterPro" id="IPR017930">
    <property type="entry name" value="Myb_dom"/>
</dbReference>
<dbReference type="SMART" id="SM00717">
    <property type="entry name" value="SANT"/>
    <property type="match status" value="2"/>
</dbReference>
<dbReference type="STRING" id="105231.A0A1Y1IPK2"/>
<evidence type="ECO:0000313" key="11">
    <source>
        <dbReference type="Proteomes" id="UP000054558"/>
    </source>
</evidence>
<keyword evidence="3" id="KW-0805">Transcription regulation</keyword>
<evidence type="ECO:0000256" key="1">
    <source>
        <dbReference type="ARBA" id="ARBA00004123"/>
    </source>
</evidence>
<protein>
    <submittedName>
        <fullName evidence="10">Myb domain protein</fullName>
    </submittedName>
</protein>
<dbReference type="EMBL" id="DF237728">
    <property type="protein sequence ID" value="GAQ91409.1"/>
    <property type="molecule type" value="Genomic_DNA"/>
</dbReference>
<keyword evidence="11" id="KW-1185">Reference proteome</keyword>
<accession>A0A1Y1IPK2</accession>
<feature type="region of interest" description="Disordered" evidence="7">
    <location>
        <begin position="350"/>
        <end position="377"/>
    </location>
</feature>
<dbReference type="Pfam" id="PF00249">
    <property type="entry name" value="Myb_DNA-binding"/>
    <property type="match status" value="2"/>
</dbReference>
<evidence type="ECO:0000256" key="5">
    <source>
        <dbReference type="ARBA" id="ARBA00023163"/>
    </source>
</evidence>
<dbReference type="Proteomes" id="UP000054558">
    <property type="component" value="Unassembled WGS sequence"/>
</dbReference>
<dbReference type="CDD" id="cd00167">
    <property type="entry name" value="SANT"/>
    <property type="match status" value="2"/>
</dbReference>
<evidence type="ECO:0000256" key="7">
    <source>
        <dbReference type="SAM" id="MobiDB-lite"/>
    </source>
</evidence>
<keyword evidence="6" id="KW-0539">Nucleus</keyword>
<feature type="domain" description="HTH myb-type" evidence="9">
    <location>
        <begin position="149"/>
        <end position="185"/>
    </location>
</feature>
<feature type="domain" description="HTH myb-type" evidence="9">
    <location>
        <begin position="94"/>
        <end position="148"/>
    </location>
</feature>
<keyword evidence="5" id="KW-0804">Transcription</keyword>
<organism evidence="10 11">
    <name type="scientific">Klebsormidium nitens</name>
    <name type="common">Green alga</name>
    <name type="synonym">Ulothrix nitens</name>
    <dbReference type="NCBI Taxonomy" id="105231"/>
    <lineage>
        <taxon>Eukaryota</taxon>
        <taxon>Viridiplantae</taxon>
        <taxon>Streptophyta</taxon>
        <taxon>Klebsormidiophyceae</taxon>
        <taxon>Klebsormidiales</taxon>
        <taxon>Klebsormidiaceae</taxon>
        <taxon>Klebsormidium</taxon>
    </lineage>
</organism>
<feature type="domain" description="Myb-like" evidence="8">
    <location>
        <begin position="145"/>
        <end position="192"/>
    </location>
</feature>
<keyword evidence="2" id="KW-0677">Repeat</keyword>
<evidence type="ECO:0000256" key="6">
    <source>
        <dbReference type="ARBA" id="ARBA00023242"/>
    </source>
</evidence>
<evidence type="ECO:0000256" key="4">
    <source>
        <dbReference type="ARBA" id="ARBA00023125"/>
    </source>
</evidence>
<dbReference type="AlphaFoldDB" id="A0A1Y1IPK2"/>
<evidence type="ECO:0000256" key="2">
    <source>
        <dbReference type="ARBA" id="ARBA00022737"/>
    </source>
</evidence>
<evidence type="ECO:0000313" key="10">
    <source>
        <dbReference type="EMBL" id="GAQ91409.1"/>
    </source>
</evidence>
<dbReference type="OMA" id="YLHREPT"/>
<dbReference type="Gene3D" id="1.10.10.60">
    <property type="entry name" value="Homeodomain-like"/>
    <property type="match status" value="2"/>
</dbReference>
<name>A0A1Y1IPK2_KLENI</name>
<reference evidence="10 11" key="1">
    <citation type="journal article" date="2014" name="Nat. Commun.">
        <title>Klebsormidium flaccidum genome reveals primary factors for plant terrestrial adaptation.</title>
        <authorList>
            <person name="Hori K."/>
            <person name="Maruyama F."/>
            <person name="Fujisawa T."/>
            <person name="Togashi T."/>
            <person name="Yamamoto N."/>
            <person name="Seo M."/>
            <person name="Sato S."/>
            <person name="Yamada T."/>
            <person name="Mori H."/>
            <person name="Tajima N."/>
            <person name="Moriyama T."/>
            <person name="Ikeuchi M."/>
            <person name="Watanabe M."/>
            <person name="Wada H."/>
            <person name="Kobayashi K."/>
            <person name="Saito M."/>
            <person name="Masuda T."/>
            <person name="Sasaki-Sekimoto Y."/>
            <person name="Mashiguchi K."/>
            <person name="Awai K."/>
            <person name="Shimojima M."/>
            <person name="Masuda S."/>
            <person name="Iwai M."/>
            <person name="Nobusawa T."/>
            <person name="Narise T."/>
            <person name="Kondo S."/>
            <person name="Saito H."/>
            <person name="Sato R."/>
            <person name="Murakawa M."/>
            <person name="Ihara Y."/>
            <person name="Oshima-Yamada Y."/>
            <person name="Ohtaka K."/>
            <person name="Satoh M."/>
            <person name="Sonobe K."/>
            <person name="Ishii M."/>
            <person name="Ohtani R."/>
            <person name="Kanamori-Sato M."/>
            <person name="Honoki R."/>
            <person name="Miyazaki D."/>
            <person name="Mochizuki H."/>
            <person name="Umetsu J."/>
            <person name="Higashi K."/>
            <person name="Shibata D."/>
            <person name="Kamiya Y."/>
            <person name="Sato N."/>
            <person name="Nakamura Y."/>
            <person name="Tabata S."/>
            <person name="Ida S."/>
            <person name="Kurokawa K."/>
            <person name="Ohta H."/>
        </authorList>
    </citation>
    <scope>NUCLEOTIDE SEQUENCE [LARGE SCALE GENOMIC DNA]</scope>
    <source>
        <strain evidence="10 11">NIES-2285</strain>
    </source>
</reference>
<dbReference type="OrthoDB" id="2143914at2759"/>
<dbReference type="GO" id="GO:0003677">
    <property type="term" value="F:DNA binding"/>
    <property type="evidence" value="ECO:0007669"/>
    <property type="project" value="UniProtKB-KW"/>
</dbReference>
<evidence type="ECO:0000256" key="3">
    <source>
        <dbReference type="ARBA" id="ARBA00023015"/>
    </source>
</evidence>
<dbReference type="InterPro" id="IPR009057">
    <property type="entry name" value="Homeodomain-like_sf"/>
</dbReference>